<dbReference type="Gene3D" id="1.10.287.380">
    <property type="entry name" value="Valyl-tRNA synthetase, C-terminal domain"/>
    <property type="match status" value="1"/>
</dbReference>
<keyword evidence="6" id="KW-0067">ATP-binding</keyword>
<feature type="domain" description="ABC transporter" evidence="9">
    <location>
        <begin position="333"/>
        <end position="553"/>
    </location>
</feature>
<dbReference type="Pfam" id="PF12848">
    <property type="entry name" value="ABC_tran_Xtn"/>
    <property type="match status" value="1"/>
</dbReference>
<keyword evidence="7" id="KW-0238">DNA-binding</keyword>
<dbReference type="GO" id="GO:0003677">
    <property type="term" value="F:DNA binding"/>
    <property type="evidence" value="ECO:0007669"/>
    <property type="project" value="UniProtKB-KW"/>
</dbReference>
<dbReference type="Pfam" id="PF16326">
    <property type="entry name" value="ABC_tran_CTD"/>
    <property type="match status" value="1"/>
</dbReference>
<dbReference type="CDD" id="cd03221">
    <property type="entry name" value="ABCF_EF-3"/>
    <property type="match status" value="2"/>
</dbReference>
<feature type="domain" description="ABC transporter" evidence="9">
    <location>
        <begin position="52"/>
        <end position="266"/>
    </location>
</feature>
<dbReference type="PANTHER" id="PTHR42855:SF1">
    <property type="entry name" value="ABC TRANSPORTER DOMAIN-CONTAINING PROTEIN"/>
    <property type="match status" value="1"/>
</dbReference>
<dbReference type="InterPro" id="IPR032781">
    <property type="entry name" value="ABC_tran_Xtn"/>
</dbReference>
<organism evidence="11">
    <name type="scientific">plant metagenome</name>
    <dbReference type="NCBI Taxonomy" id="1297885"/>
    <lineage>
        <taxon>unclassified sequences</taxon>
        <taxon>metagenomes</taxon>
        <taxon>organismal metagenomes</taxon>
    </lineage>
</organism>
<evidence type="ECO:0000256" key="4">
    <source>
        <dbReference type="ARBA" id="ARBA00022763"/>
    </source>
</evidence>
<dbReference type="InterPro" id="IPR032524">
    <property type="entry name" value="ABC_tran_C"/>
</dbReference>
<dbReference type="InterPro" id="IPR043686">
    <property type="entry name" value="Uup"/>
</dbReference>
<dbReference type="SMART" id="SM00382">
    <property type="entry name" value="AAA"/>
    <property type="match status" value="2"/>
</dbReference>
<dbReference type="InterPro" id="IPR037118">
    <property type="entry name" value="Val-tRNA_synth_C_sf"/>
</dbReference>
<dbReference type="FunFam" id="3.40.50.300:FF:000011">
    <property type="entry name" value="Putative ABC transporter ATP-binding component"/>
    <property type="match status" value="1"/>
</dbReference>
<dbReference type="PROSITE" id="PS00211">
    <property type="entry name" value="ABC_TRANSPORTER_1"/>
    <property type="match status" value="1"/>
</dbReference>
<dbReference type="HAMAP" id="MF_00848">
    <property type="entry name" value="Uup"/>
    <property type="match status" value="1"/>
</dbReference>
<keyword evidence="5" id="KW-0378">Hydrolase</keyword>
<keyword evidence="1" id="KW-0963">Cytoplasm</keyword>
<dbReference type="GO" id="GO:0005524">
    <property type="term" value="F:ATP binding"/>
    <property type="evidence" value="ECO:0007669"/>
    <property type="project" value="UniProtKB-KW"/>
</dbReference>
<evidence type="ECO:0000256" key="8">
    <source>
        <dbReference type="ARBA" id="ARBA00023204"/>
    </source>
</evidence>
<dbReference type="Pfam" id="PF00005">
    <property type="entry name" value="ABC_tran"/>
    <property type="match status" value="2"/>
</dbReference>
<dbReference type="InterPro" id="IPR017871">
    <property type="entry name" value="ABC_transporter-like_CS"/>
</dbReference>
<dbReference type="InterPro" id="IPR027417">
    <property type="entry name" value="P-loop_NTPase"/>
</dbReference>
<dbReference type="InterPro" id="IPR003439">
    <property type="entry name" value="ABC_transporter-like_ATP-bd"/>
</dbReference>
<evidence type="ECO:0000313" key="11">
    <source>
        <dbReference type="EMBL" id="VFR69339.1"/>
    </source>
</evidence>
<dbReference type="SUPFAM" id="SSF52540">
    <property type="entry name" value="P-loop containing nucleoside triphosphate hydrolases"/>
    <property type="match status" value="2"/>
</dbReference>
<evidence type="ECO:0000256" key="6">
    <source>
        <dbReference type="ARBA" id="ARBA00022840"/>
    </source>
</evidence>
<keyword evidence="4" id="KW-0227">DNA damage</keyword>
<evidence type="ECO:0000256" key="2">
    <source>
        <dbReference type="ARBA" id="ARBA00022737"/>
    </source>
</evidence>
<evidence type="ECO:0000256" key="5">
    <source>
        <dbReference type="ARBA" id="ARBA00022801"/>
    </source>
</evidence>
<reference evidence="11" key="1">
    <citation type="submission" date="2019-03" db="EMBL/GenBank/DDBJ databases">
        <authorList>
            <person name="Danneels B."/>
        </authorList>
    </citation>
    <scope>NUCLEOTIDE SEQUENCE</scope>
</reference>
<dbReference type="InterPro" id="IPR003593">
    <property type="entry name" value="AAA+_ATPase"/>
</dbReference>
<dbReference type="AlphaFoldDB" id="A0A484T7S1"/>
<dbReference type="EMBL" id="CAADIF010000007">
    <property type="protein sequence ID" value="VFR69339.1"/>
    <property type="molecule type" value="Genomic_DNA"/>
</dbReference>
<dbReference type="FunFam" id="3.40.50.300:FF:000309">
    <property type="entry name" value="ABC transporter ATP-binding protein"/>
    <property type="match status" value="1"/>
</dbReference>
<dbReference type="InterPro" id="IPR051309">
    <property type="entry name" value="ABCF_ATPase"/>
</dbReference>
<evidence type="ECO:0000313" key="10">
    <source>
        <dbReference type="EMBL" id="VFR18148.1"/>
    </source>
</evidence>
<evidence type="ECO:0000256" key="1">
    <source>
        <dbReference type="ARBA" id="ARBA00022490"/>
    </source>
</evidence>
<name>A0A484T7S1_9ZZZZ</name>
<dbReference type="GO" id="GO:0006281">
    <property type="term" value="P:DNA repair"/>
    <property type="evidence" value="ECO:0007669"/>
    <property type="project" value="UniProtKB-KW"/>
</dbReference>
<keyword evidence="2" id="KW-0677">Repeat</keyword>
<keyword evidence="3" id="KW-0547">Nucleotide-binding</keyword>
<accession>A0A484T7S1</accession>
<dbReference type="GO" id="GO:0016887">
    <property type="term" value="F:ATP hydrolysis activity"/>
    <property type="evidence" value="ECO:0007669"/>
    <property type="project" value="InterPro"/>
</dbReference>
<dbReference type="PROSITE" id="PS50893">
    <property type="entry name" value="ABC_TRANSPORTER_2"/>
    <property type="match status" value="2"/>
</dbReference>
<protein>
    <submittedName>
        <fullName evidence="11">COG0488: ATPase components of ABC transporters with duplicated ATPase domains</fullName>
    </submittedName>
</protein>
<keyword evidence="8" id="KW-0234">DNA repair</keyword>
<evidence type="ECO:0000256" key="3">
    <source>
        <dbReference type="ARBA" id="ARBA00022741"/>
    </source>
</evidence>
<dbReference type="EMBL" id="CAADIA010000001">
    <property type="protein sequence ID" value="VFR18148.1"/>
    <property type="molecule type" value="Genomic_DNA"/>
</dbReference>
<evidence type="ECO:0000256" key="7">
    <source>
        <dbReference type="ARBA" id="ARBA00023125"/>
    </source>
</evidence>
<gene>
    <name evidence="10" type="ORF">ANK1_0856</name>
    <name evidence="11" type="ORF">ANK2_0856</name>
</gene>
<sequence>MHMAPRLPSLPCAGIVAWAEQRVTCDNSGRGAAASRRPSFFPDPIRMAATLITLTDLQLAFGHHPLLDHAELSVQEGERIGLIGRNGAGKSSLLRLLDGRAQPDDGAIARAGGLKVVTVEQEPEIDEQGTIYDAVFGEIDYESEDWQRPARVRSLIEKLGLSADAPAAGLSGGTRKRVALVRALADEPDLLLLDEPTNHLDFDGIAWLEAMLRDARFATVFITHDRRFLDALATRIVELDRGKLLSFPGNFSQWQVRKAQWLEAEKLENARFDKLLAQEEVWIRKGVEARRTRNEGRVRRLEQLRRDRSERRERVGNVNLAVAEGTRSGKLVAEVQEISKAFGDRQVVRDYSTTILRGDRIGLLGPNGAGKTTLLKLILGELSPDSGSVKLGTNTSVAYFDQMRSQLDENATLAEVINPGSEWIEIGGQRKHVMSYLGDFLFAPARAGSPVSSLSGGERARLLLARLFARPTNVLVLDEPTNDLDIETLELLEELLQDYTGTVLLVSHDRAFLDNVVTQTIAYEGNGRWRDYVGGYDEWLAQRPTSTEADRFAKSVIEDKAQSKPDAAPAPAPAAATKTVKRLSSWEQKELDGLPKAIADNEAEQAELAARLADGTLYRDAPDEVARITARTAELETQLATLFDRWEALEARNQA</sequence>
<proteinExistence type="inferred from homology"/>
<dbReference type="PANTHER" id="PTHR42855">
    <property type="entry name" value="ABC TRANSPORTER ATP-BINDING SUBUNIT"/>
    <property type="match status" value="1"/>
</dbReference>
<dbReference type="Gene3D" id="3.40.50.300">
    <property type="entry name" value="P-loop containing nucleotide triphosphate hydrolases"/>
    <property type="match status" value="2"/>
</dbReference>
<evidence type="ECO:0000259" key="9">
    <source>
        <dbReference type="PROSITE" id="PS50893"/>
    </source>
</evidence>